<dbReference type="InterPro" id="IPR023213">
    <property type="entry name" value="CAT-like_dom_sf"/>
</dbReference>
<gene>
    <name evidence="2" type="ORF">HXK26_01735</name>
</gene>
<dbReference type="Gene3D" id="3.30.559.30">
    <property type="entry name" value="Nonribosomal peptide synthetase, condensation domain"/>
    <property type="match status" value="1"/>
</dbReference>
<dbReference type="Gene3D" id="3.30.559.10">
    <property type="entry name" value="Chloramphenicol acetyltransferase-like domain"/>
    <property type="match status" value="1"/>
</dbReference>
<accession>A0A930W2T5</accession>
<proteinExistence type="predicted"/>
<dbReference type="InterPro" id="IPR001242">
    <property type="entry name" value="Condensation_dom"/>
</dbReference>
<protein>
    <recommendedName>
        <fullName evidence="1">Condensation domain-containing protein</fullName>
    </recommendedName>
</protein>
<comment type="caution">
    <text evidence="2">The sequence shown here is derived from an EMBL/GenBank/DDBJ whole genome shotgun (WGS) entry which is preliminary data.</text>
</comment>
<dbReference type="GO" id="GO:0003824">
    <property type="term" value="F:catalytic activity"/>
    <property type="evidence" value="ECO:0007669"/>
    <property type="project" value="InterPro"/>
</dbReference>
<dbReference type="Pfam" id="PF00668">
    <property type="entry name" value="Condensation"/>
    <property type="match status" value="1"/>
</dbReference>
<evidence type="ECO:0000313" key="3">
    <source>
        <dbReference type="Proteomes" id="UP000698335"/>
    </source>
</evidence>
<organism evidence="2 3">
    <name type="scientific">Lancefieldella rimae</name>
    <dbReference type="NCBI Taxonomy" id="1383"/>
    <lineage>
        <taxon>Bacteria</taxon>
        <taxon>Bacillati</taxon>
        <taxon>Actinomycetota</taxon>
        <taxon>Coriobacteriia</taxon>
        <taxon>Coriobacteriales</taxon>
        <taxon>Atopobiaceae</taxon>
        <taxon>Lancefieldella</taxon>
    </lineage>
</organism>
<dbReference type="Proteomes" id="UP000698335">
    <property type="component" value="Unassembled WGS sequence"/>
</dbReference>
<name>A0A930W2T5_9ACTN</name>
<dbReference type="AlphaFoldDB" id="A0A930W2T5"/>
<dbReference type="GO" id="GO:0008610">
    <property type="term" value="P:lipid biosynthetic process"/>
    <property type="evidence" value="ECO:0007669"/>
    <property type="project" value="UniProtKB-ARBA"/>
</dbReference>
<evidence type="ECO:0000313" key="2">
    <source>
        <dbReference type="EMBL" id="MBF4807407.1"/>
    </source>
</evidence>
<sequence>MELKGQPFDYMQYIYSFVQKPIIRGCIRFNGQLQDSKLRHAIKVLTSIYPILLCRYNVQKRTWTANPNTSYEDLLTIIHAKNDFSTFKSNPLLESLEIGIDVPLRIYWICGEKKDSLCIIASHLLCDGRGFEQILYLLAEFYSNIETRVQINKDRSFSQVINGFTTLQKIKIICSKTQEHSNEKLHLPLTESSQKPNLITRQIDIPKLEQYRSCIDEYRPSINDILLSAYMLTLHEMFQWDDIIIPCPVDLRRFNADASNSICNLTGNYYCRIKFNKNSTFEEICREISAQMHIQKNNSFCLKEPLLLHILDHGLPPSIVKEILSKVISVPMTSYTNLGKIDEKRLVFQEIPISDAFIVTADKPVPYFQLAASTYRDKCTLSACTYASGKSFDLLCSIVNNIRNMIEDL</sequence>
<feature type="domain" description="Condensation" evidence="1">
    <location>
        <begin position="25"/>
        <end position="293"/>
    </location>
</feature>
<dbReference type="SUPFAM" id="SSF52777">
    <property type="entry name" value="CoA-dependent acyltransferases"/>
    <property type="match status" value="2"/>
</dbReference>
<reference evidence="2" key="1">
    <citation type="submission" date="2020-04" db="EMBL/GenBank/DDBJ databases">
        <title>Deep metagenomics examines the oral microbiome during advanced dental caries in children, revealing novel taxa and co-occurrences with host molecules.</title>
        <authorList>
            <person name="Baker J.L."/>
            <person name="Morton J.T."/>
            <person name="Dinis M."/>
            <person name="Alvarez R."/>
            <person name="Tran N.C."/>
            <person name="Knight R."/>
            <person name="Edlund A."/>
        </authorList>
    </citation>
    <scope>NUCLEOTIDE SEQUENCE</scope>
    <source>
        <strain evidence="2">JCVI_38_bin.5</strain>
    </source>
</reference>
<dbReference type="EMBL" id="JABZGW010000041">
    <property type="protein sequence ID" value="MBF4807407.1"/>
    <property type="molecule type" value="Genomic_DNA"/>
</dbReference>
<evidence type="ECO:0000259" key="1">
    <source>
        <dbReference type="Pfam" id="PF00668"/>
    </source>
</evidence>